<evidence type="ECO:0000256" key="1">
    <source>
        <dbReference type="SAM" id="MobiDB-lite"/>
    </source>
</evidence>
<feature type="region of interest" description="Disordered" evidence="1">
    <location>
        <begin position="109"/>
        <end position="135"/>
    </location>
</feature>
<protein>
    <submittedName>
        <fullName evidence="2">Uncharacterized protein</fullName>
    </submittedName>
</protein>
<reference evidence="2 3" key="1">
    <citation type="submission" date="2020-09" db="EMBL/GenBank/DDBJ databases">
        <title>De no assembly of potato wild relative species, Solanum commersonii.</title>
        <authorList>
            <person name="Cho K."/>
        </authorList>
    </citation>
    <scope>NUCLEOTIDE SEQUENCE [LARGE SCALE GENOMIC DNA]</scope>
    <source>
        <strain evidence="2">LZ3.2</strain>
        <tissue evidence="2">Leaf</tissue>
    </source>
</reference>
<feature type="compositionally biased region" description="Basic and acidic residues" evidence="1">
    <location>
        <begin position="111"/>
        <end position="125"/>
    </location>
</feature>
<sequence length="164" mass="18312">MDWKKIPETDLLRSVFHRSRFQTSPELTWSKLLPESKLLLQVGAAAASVAGTSESCWMLAWLLLLVFSCPRRKREIGNAGRGLLFSSAKSAHWSCRCWSCSPVAARRKRRTSEGRRREGNDGRGEEEGETPARRLSPVALLAELLAGRRSCWSDGRGGGGEERR</sequence>
<evidence type="ECO:0000313" key="2">
    <source>
        <dbReference type="EMBL" id="KAG5617238.1"/>
    </source>
</evidence>
<evidence type="ECO:0000313" key="3">
    <source>
        <dbReference type="Proteomes" id="UP000824120"/>
    </source>
</evidence>
<name>A0A9J5ZY21_SOLCO</name>
<gene>
    <name evidence="2" type="ORF">H5410_017062</name>
</gene>
<proteinExistence type="predicted"/>
<accession>A0A9J5ZY21</accession>
<organism evidence="2 3">
    <name type="scientific">Solanum commersonii</name>
    <name type="common">Commerson's wild potato</name>
    <name type="synonym">Commerson's nightshade</name>
    <dbReference type="NCBI Taxonomy" id="4109"/>
    <lineage>
        <taxon>Eukaryota</taxon>
        <taxon>Viridiplantae</taxon>
        <taxon>Streptophyta</taxon>
        <taxon>Embryophyta</taxon>
        <taxon>Tracheophyta</taxon>
        <taxon>Spermatophyta</taxon>
        <taxon>Magnoliopsida</taxon>
        <taxon>eudicotyledons</taxon>
        <taxon>Gunneridae</taxon>
        <taxon>Pentapetalae</taxon>
        <taxon>asterids</taxon>
        <taxon>lamiids</taxon>
        <taxon>Solanales</taxon>
        <taxon>Solanaceae</taxon>
        <taxon>Solanoideae</taxon>
        <taxon>Solaneae</taxon>
        <taxon>Solanum</taxon>
    </lineage>
</organism>
<dbReference type="Proteomes" id="UP000824120">
    <property type="component" value="Chromosome 3"/>
</dbReference>
<comment type="caution">
    <text evidence="2">The sequence shown here is derived from an EMBL/GenBank/DDBJ whole genome shotgun (WGS) entry which is preliminary data.</text>
</comment>
<dbReference type="EMBL" id="JACXVP010000003">
    <property type="protein sequence ID" value="KAG5617238.1"/>
    <property type="molecule type" value="Genomic_DNA"/>
</dbReference>
<dbReference type="AlphaFoldDB" id="A0A9J5ZY21"/>
<keyword evidence="3" id="KW-1185">Reference proteome</keyword>